<reference evidence="3 4" key="1">
    <citation type="submission" date="2017-04" db="EMBL/GenBank/DDBJ databases">
        <authorList>
            <person name="Afonso C.L."/>
            <person name="Miller P.J."/>
            <person name="Scott M.A."/>
            <person name="Spackman E."/>
            <person name="Goraichik I."/>
            <person name="Dimitrov K.M."/>
            <person name="Suarez D.L."/>
            <person name="Swayne D.E."/>
        </authorList>
    </citation>
    <scope>NUCLEOTIDE SEQUENCE [LARGE SCALE GENOMIC DNA]</scope>
    <source>
        <strain evidence="3 4">KR-140</strain>
    </source>
</reference>
<dbReference type="Gene3D" id="3.60.21.10">
    <property type="match status" value="1"/>
</dbReference>
<accession>A0A1W1VRZ1</accession>
<dbReference type="Pfam" id="PF00149">
    <property type="entry name" value="Metallophos"/>
    <property type="match status" value="1"/>
</dbReference>
<name>A0A1W1VRZ1_9DEIO</name>
<dbReference type="Proteomes" id="UP000192582">
    <property type="component" value="Unassembled WGS sequence"/>
</dbReference>
<dbReference type="GO" id="GO:0016787">
    <property type="term" value="F:hydrolase activity"/>
    <property type="evidence" value="ECO:0007669"/>
    <property type="project" value="InterPro"/>
</dbReference>
<protein>
    <submittedName>
        <fullName evidence="3">3',5'-cyclic AMP phosphodiesterase CpdA</fullName>
    </submittedName>
</protein>
<dbReference type="SUPFAM" id="SSF56300">
    <property type="entry name" value="Metallo-dependent phosphatases"/>
    <property type="match status" value="1"/>
</dbReference>
<dbReference type="InterPro" id="IPR029052">
    <property type="entry name" value="Metallo-depent_PP-like"/>
</dbReference>
<dbReference type="OrthoDB" id="651281at2"/>
<dbReference type="EMBL" id="FWWU01000009">
    <property type="protein sequence ID" value="SMB96118.1"/>
    <property type="molecule type" value="Genomic_DNA"/>
</dbReference>
<dbReference type="RefSeq" id="WP_084050648.1">
    <property type="nucleotide sequence ID" value="NZ_FWWU01000009.1"/>
</dbReference>
<keyword evidence="4" id="KW-1185">Reference proteome</keyword>
<evidence type="ECO:0000256" key="1">
    <source>
        <dbReference type="SAM" id="SignalP"/>
    </source>
</evidence>
<organism evidence="3 4">
    <name type="scientific">Deinococcus hopiensis KR-140</name>
    <dbReference type="NCBI Taxonomy" id="695939"/>
    <lineage>
        <taxon>Bacteria</taxon>
        <taxon>Thermotogati</taxon>
        <taxon>Deinococcota</taxon>
        <taxon>Deinococci</taxon>
        <taxon>Deinococcales</taxon>
        <taxon>Deinococcaceae</taxon>
        <taxon>Deinococcus</taxon>
    </lineage>
</organism>
<gene>
    <name evidence="3" type="ORF">SAMN00790413_03161</name>
</gene>
<evidence type="ECO:0000313" key="4">
    <source>
        <dbReference type="Proteomes" id="UP000192582"/>
    </source>
</evidence>
<dbReference type="STRING" id="695939.SAMN00790413_03161"/>
<evidence type="ECO:0000259" key="2">
    <source>
        <dbReference type="Pfam" id="PF00149"/>
    </source>
</evidence>
<feature type="chain" id="PRO_5012122266" evidence="1">
    <location>
        <begin position="17"/>
        <end position="317"/>
    </location>
</feature>
<proteinExistence type="predicted"/>
<sequence length="317" mass="33772">MRALLPLLLPPLLLGAAPTTDETLRVAVLSDFNGSYGNTTYPAALSHSVGQIVEDWKPDAVLSAGDLIAGQKARLTDAQVQAMWAAFDREVHAPLRRAGLPFGFTLGNHDASLARDRREAAAYWRAHPPALTFLDRSAFPFRFSFLLRASGRSLFVASLDASSPDLSADQRGWLAAQLAAPQAKAAGARIVLGHLPLAGISREKNRPGEVIRGAVPLREVMERGRVLAYISGHQAAYYPGRLGRLNVFASGGIGGRDYVGYPGTARSTLSLLTFDLRAGTATFRTVDAETGAEVATASLPARIHGLGGPVTRVEALR</sequence>
<feature type="signal peptide" evidence="1">
    <location>
        <begin position="1"/>
        <end position="16"/>
    </location>
</feature>
<dbReference type="AlphaFoldDB" id="A0A1W1VRZ1"/>
<keyword evidence="1" id="KW-0732">Signal</keyword>
<dbReference type="InterPro" id="IPR004843">
    <property type="entry name" value="Calcineurin-like_PHP"/>
</dbReference>
<evidence type="ECO:0000313" key="3">
    <source>
        <dbReference type="EMBL" id="SMB96118.1"/>
    </source>
</evidence>
<feature type="domain" description="Calcineurin-like phosphoesterase" evidence="2">
    <location>
        <begin position="24"/>
        <end position="235"/>
    </location>
</feature>